<dbReference type="OrthoDB" id="2425196at2759"/>
<evidence type="ECO:0000259" key="1">
    <source>
        <dbReference type="PROSITE" id="PS50994"/>
    </source>
</evidence>
<dbReference type="PANTHER" id="PTHR46585">
    <property type="entry name" value="INTEGRASE CORE DOMAIN CONTAINING PROTEIN"/>
    <property type="match status" value="1"/>
</dbReference>
<dbReference type="AlphaFoldDB" id="A0A9N9GK63"/>
<evidence type="ECO:0000313" key="3">
    <source>
        <dbReference type="Proteomes" id="UP000789831"/>
    </source>
</evidence>
<evidence type="ECO:0000313" key="2">
    <source>
        <dbReference type="EMBL" id="CAG8607813.1"/>
    </source>
</evidence>
<dbReference type="GO" id="GO:0015074">
    <property type="term" value="P:DNA integration"/>
    <property type="evidence" value="ECO:0007669"/>
    <property type="project" value="InterPro"/>
</dbReference>
<keyword evidence="3" id="KW-1185">Reference proteome</keyword>
<dbReference type="InterPro" id="IPR001584">
    <property type="entry name" value="Integrase_cat-core"/>
</dbReference>
<comment type="caution">
    <text evidence="2">The sequence shown here is derived from an EMBL/GenBank/DDBJ whole genome shotgun (WGS) entry which is preliminary data.</text>
</comment>
<dbReference type="GO" id="GO:0005634">
    <property type="term" value="C:nucleus"/>
    <property type="evidence" value="ECO:0007669"/>
    <property type="project" value="UniProtKB-ARBA"/>
</dbReference>
<dbReference type="Gene3D" id="3.30.420.10">
    <property type="entry name" value="Ribonuclease H-like superfamily/Ribonuclease H"/>
    <property type="match status" value="1"/>
</dbReference>
<dbReference type="PANTHER" id="PTHR46585:SF1">
    <property type="entry name" value="CHROMO DOMAIN-CONTAINING PROTEIN"/>
    <property type="match status" value="1"/>
</dbReference>
<dbReference type="InterPro" id="IPR012337">
    <property type="entry name" value="RNaseH-like_sf"/>
</dbReference>
<dbReference type="Proteomes" id="UP000789831">
    <property type="component" value="Unassembled WGS sequence"/>
</dbReference>
<gene>
    <name evidence="2" type="ORF">AGERDE_LOCUS9433</name>
</gene>
<protein>
    <submittedName>
        <fullName evidence="2">5857_t:CDS:1</fullName>
    </submittedName>
</protein>
<dbReference type="GO" id="GO:0003676">
    <property type="term" value="F:nucleic acid binding"/>
    <property type="evidence" value="ECO:0007669"/>
    <property type="project" value="InterPro"/>
</dbReference>
<dbReference type="PROSITE" id="PS50994">
    <property type="entry name" value="INTEGRASE"/>
    <property type="match status" value="1"/>
</dbReference>
<feature type="domain" description="Integrase catalytic" evidence="1">
    <location>
        <begin position="87"/>
        <end position="259"/>
    </location>
</feature>
<accession>A0A9N9GK63</accession>
<organism evidence="2 3">
    <name type="scientific">Ambispora gerdemannii</name>
    <dbReference type="NCBI Taxonomy" id="144530"/>
    <lineage>
        <taxon>Eukaryota</taxon>
        <taxon>Fungi</taxon>
        <taxon>Fungi incertae sedis</taxon>
        <taxon>Mucoromycota</taxon>
        <taxon>Glomeromycotina</taxon>
        <taxon>Glomeromycetes</taxon>
        <taxon>Archaeosporales</taxon>
        <taxon>Ambisporaceae</taxon>
        <taxon>Ambispora</taxon>
    </lineage>
</organism>
<proteinExistence type="predicted"/>
<dbReference type="SUPFAM" id="SSF53098">
    <property type="entry name" value="Ribonuclease H-like"/>
    <property type="match status" value="1"/>
</dbReference>
<dbReference type="InterPro" id="IPR036397">
    <property type="entry name" value="RNaseH_sf"/>
</dbReference>
<name>A0A9N9GK63_9GLOM</name>
<reference evidence="2" key="1">
    <citation type="submission" date="2021-06" db="EMBL/GenBank/DDBJ databases">
        <authorList>
            <person name="Kallberg Y."/>
            <person name="Tangrot J."/>
            <person name="Rosling A."/>
        </authorList>
    </citation>
    <scope>NUCLEOTIDE SEQUENCE</scope>
    <source>
        <strain evidence="2">MT106</strain>
    </source>
</reference>
<dbReference type="EMBL" id="CAJVPL010002354">
    <property type="protein sequence ID" value="CAG8607813.1"/>
    <property type="molecule type" value="Genomic_DNA"/>
</dbReference>
<sequence length="305" mass="35444">MGERQVERPVIYIDPQKARDLDRDLAFQKLYYRPEGYYRTAEKMQTTCKRARYVFTLAVIKNWLNKQALYQIHKPRPKYIPQASFNNITVPMEIIQADLCYMPYDRIGNKTYKFALNCVDIATRTKWTYPLTKRDSASVAKGFVKLFNSRICPIIWSKVKVLMVDGGVEFQGNVIILMNEYGIQIQLANSKESMGIVERFNRTLQEWAFFIQDGVEMRLPPTERCRAWIKNLPIFLIELDNSVTRLLGISPAEARKKEHVFAKPSKPRKGPIGFDEPRLSHDVLVRYLLKPGELEGGRKRATDCN</sequence>